<keyword evidence="2" id="KW-1185">Reference proteome</keyword>
<reference evidence="1 2" key="1">
    <citation type="submission" date="2016-03" db="EMBL/GenBank/DDBJ databases">
        <title>Niastella vici sp. nov., isolated from farmland soil.</title>
        <authorList>
            <person name="Chen L."/>
            <person name="Wang D."/>
            <person name="Yang S."/>
            <person name="Wang G."/>
        </authorList>
    </citation>
    <scope>NUCLEOTIDE SEQUENCE [LARGE SCALE GENOMIC DNA]</scope>
    <source>
        <strain evidence="1 2">DJ57</strain>
    </source>
</reference>
<proteinExistence type="predicted"/>
<dbReference type="AlphaFoldDB" id="A0A1V9G0B5"/>
<organism evidence="1 2">
    <name type="scientific">Niastella vici</name>
    <dbReference type="NCBI Taxonomy" id="1703345"/>
    <lineage>
        <taxon>Bacteria</taxon>
        <taxon>Pseudomonadati</taxon>
        <taxon>Bacteroidota</taxon>
        <taxon>Chitinophagia</taxon>
        <taxon>Chitinophagales</taxon>
        <taxon>Chitinophagaceae</taxon>
        <taxon>Niastella</taxon>
    </lineage>
</organism>
<sequence>MSFDISSESKVYAIMDPIREKLQRFFAEKSYGNGLVEIFIVFTCRPGNFKVRKRFDKAIRVLSYDVITSFEDVVALPVTEMKRMLIEALNGSVEVILGYHKKINDFDFDSFEKHWDIFFEELN</sequence>
<dbReference type="Proteomes" id="UP000192796">
    <property type="component" value="Unassembled WGS sequence"/>
</dbReference>
<gene>
    <name evidence="1" type="ORF">A3860_21615</name>
</gene>
<comment type="caution">
    <text evidence="1">The sequence shown here is derived from an EMBL/GenBank/DDBJ whole genome shotgun (WGS) entry which is preliminary data.</text>
</comment>
<dbReference type="STRING" id="1703345.A3860_21615"/>
<accession>A0A1V9G0B5</accession>
<protein>
    <submittedName>
        <fullName evidence="1">Uncharacterized protein</fullName>
    </submittedName>
</protein>
<evidence type="ECO:0000313" key="2">
    <source>
        <dbReference type="Proteomes" id="UP000192796"/>
    </source>
</evidence>
<name>A0A1V9G0B5_9BACT</name>
<dbReference type="EMBL" id="LVYD01000043">
    <property type="protein sequence ID" value="OQP64020.1"/>
    <property type="molecule type" value="Genomic_DNA"/>
</dbReference>
<evidence type="ECO:0000313" key="1">
    <source>
        <dbReference type="EMBL" id="OQP64020.1"/>
    </source>
</evidence>